<dbReference type="PANTHER" id="PTHR30146:SF149">
    <property type="entry name" value="HTH-TYPE TRANSCRIPTIONAL REGULATOR EBGR"/>
    <property type="match status" value="1"/>
</dbReference>
<dbReference type="AlphaFoldDB" id="A0A1T4MHP7"/>
<dbReference type="InterPro" id="IPR028082">
    <property type="entry name" value="Peripla_BP_I"/>
</dbReference>
<dbReference type="GO" id="GO:0000976">
    <property type="term" value="F:transcription cis-regulatory region binding"/>
    <property type="evidence" value="ECO:0007669"/>
    <property type="project" value="TreeGrafter"/>
</dbReference>
<dbReference type="Gene3D" id="1.10.260.40">
    <property type="entry name" value="lambda repressor-like DNA-binding domains"/>
    <property type="match status" value="1"/>
</dbReference>
<dbReference type="STRING" id="1121925.SAMN02746011_01431"/>
<dbReference type="CDD" id="cd01392">
    <property type="entry name" value="HTH_LacI"/>
    <property type="match status" value="1"/>
</dbReference>
<reference evidence="6" key="1">
    <citation type="submission" date="2017-02" db="EMBL/GenBank/DDBJ databases">
        <authorList>
            <person name="Varghese N."/>
            <person name="Submissions S."/>
        </authorList>
    </citation>
    <scope>NUCLEOTIDE SEQUENCE [LARGE SCALE GENOMIC DNA]</scope>
    <source>
        <strain evidence="6">DSM 15739</strain>
    </source>
</reference>
<dbReference type="PANTHER" id="PTHR30146">
    <property type="entry name" value="LACI-RELATED TRANSCRIPTIONAL REPRESSOR"/>
    <property type="match status" value="1"/>
</dbReference>
<evidence type="ECO:0000256" key="1">
    <source>
        <dbReference type="ARBA" id="ARBA00023015"/>
    </source>
</evidence>
<dbReference type="Pfam" id="PF13377">
    <property type="entry name" value="Peripla_BP_3"/>
    <property type="match status" value="1"/>
</dbReference>
<keyword evidence="3" id="KW-0804">Transcription</keyword>
<keyword evidence="6" id="KW-1185">Reference proteome</keyword>
<dbReference type="Proteomes" id="UP000189941">
    <property type="component" value="Unassembled WGS sequence"/>
</dbReference>
<dbReference type="InterPro" id="IPR000843">
    <property type="entry name" value="HTH_LacI"/>
</dbReference>
<dbReference type="Gene3D" id="3.40.50.2300">
    <property type="match status" value="2"/>
</dbReference>
<evidence type="ECO:0000259" key="4">
    <source>
        <dbReference type="PROSITE" id="PS50932"/>
    </source>
</evidence>
<dbReference type="SUPFAM" id="SSF53822">
    <property type="entry name" value="Periplasmic binding protein-like I"/>
    <property type="match status" value="1"/>
</dbReference>
<keyword evidence="2" id="KW-0238">DNA-binding</keyword>
<keyword evidence="1" id="KW-0805">Transcription regulation</keyword>
<dbReference type="PROSITE" id="PS50932">
    <property type="entry name" value="HTH_LACI_2"/>
    <property type="match status" value="1"/>
</dbReference>
<accession>A0A1T4MHP7</accession>
<dbReference type="RefSeq" id="WP_078756164.1">
    <property type="nucleotide sequence ID" value="NZ_FUWO01000012.1"/>
</dbReference>
<dbReference type="SMART" id="SM00354">
    <property type="entry name" value="HTH_LACI"/>
    <property type="match status" value="1"/>
</dbReference>
<evidence type="ECO:0000313" key="6">
    <source>
        <dbReference type="Proteomes" id="UP000189941"/>
    </source>
</evidence>
<evidence type="ECO:0000256" key="3">
    <source>
        <dbReference type="ARBA" id="ARBA00023163"/>
    </source>
</evidence>
<evidence type="ECO:0000313" key="5">
    <source>
        <dbReference type="EMBL" id="SJZ66472.1"/>
    </source>
</evidence>
<gene>
    <name evidence="5" type="ORF">SAMN02746011_01431</name>
</gene>
<dbReference type="SUPFAM" id="SSF47413">
    <property type="entry name" value="lambda repressor-like DNA-binding domains"/>
    <property type="match status" value="1"/>
</dbReference>
<dbReference type="Pfam" id="PF00356">
    <property type="entry name" value="LacI"/>
    <property type="match status" value="1"/>
</dbReference>
<name>A0A1T4MHP7_9LACT</name>
<dbReference type="InterPro" id="IPR010982">
    <property type="entry name" value="Lambda_DNA-bd_dom_sf"/>
</dbReference>
<sequence>MTTIKDIAYHSGYSSATVSRLLKGDENLSITEETRQKIIHTALTLGYDRSKIKTTLEKIAVLSWLSDEEELQDVYFRNLKINLEKYAKLNNMEIFTIKQDKGLDSIPKNISGFIALGSFSEKEIQKLKNSYTNGVFLEINPEPDYFDTVKPDTDRMTVKAIDYFREKGYQKIGFIGGNYYNHFNDTIDMDSREVTFRHYLSTLGLLNEKYILSEGRFSVEQGYNLVKNNISKWKDDLPEAIFIASDTIAIGCLQAFNELQINIPDNIEIISINDNDISKFVSPPLTTFRIEAEEIAKTTIDMLVDQIVYNRKTTKTVLLNSELIIRKSFVPKK</sequence>
<feature type="domain" description="HTH lacI-type" evidence="4">
    <location>
        <begin position="2"/>
        <end position="58"/>
    </location>
</feature>
<evidence type="ECO:0000256" key="2">
    <source>
        <dbReference type="ARBA" id="ARBA00023125"/>
    </source>
</evidence>
<dbReference type="OrthoDB" id="43195at2"/>
<dbReference type="CDD" id="cd01544">
    <property type="entry name" value="PBP1_GalR"/>
    <property type="match status" value="1"/>
</dbReference>
<dbReference type="InterPro" id="IPR046335">
    <property type="entry name" value="LacI/GalR-like_sensor"/>
</dbReference>
<organism evidence="5 6">
    <name type="scientific">Globicatella sulfidifaciens DSM 15739</name>
    <dbReference type="NCBI Taxonomy" id="1121925"/>
    <lineage>
        <taxon>Bacteria</taxon>
        <taxon>Bacillati</taxon>
        <taxon>Bacillota</taxon>
        <taxon>Bacilli</taxon>
        <taxon>Lactobacillales</taxon>
        <taxon>Aerococcaceae</taxon>
        <taxon>Globicatella</taxon>
    </lineage>
</organism>
<dbReference type="EMBL" id="FUWO01000012">
    <property type="protein sequence ID" value="SJZ66472.1"/>
    <property type="molecule type" value="Genomic_DNA"/>
</dbReference>
<protein>
    <submittedName>
        <fullName evidence="5">Transcriptional regulator, LacI family</fullName>
    </submittedName>
</protein>
<dbReference type="GO" id="GO:0003700">
    <property type="term" value="F:DNA-binding transcription factor activity"/>
    <property type="evidence" value="ECO:0007669"/>
    <property type="project" value="TreeGrafter"/>
</dbReference>
<proteinExistence type="predicted"/>